<proteinExistence type="predicted"/>
<accession>A0A0J7HY23</accession>
<name>A0A0J7HY23_9FLAO</name>
<dbReference type="OrthoDB" id="799937at2"/>
<sequence length="141" mass="16866">MTNNFKNIHIGEMINNAVKNQDLDSARICSFFKCSINEIEHMYECESLEADLLLKWSKLLEYDFFRIYSQHLILYSPHSLVNNEKKDLHSPLPQFRKNLYTKEIIEFILGLIKSGKKTKIQVIEEYRIPKTTLYKWLDKYN</sequence>
<keyword evidence="2" id="KW-1185">Reference proteome</keyword>
<dbReference type="STRING" id="558151.ACM46_22380"/>
<organism evidence="1 2">
    <name type="scientific">Chryseobacterium angstadtii</name>
    <dbReference type="NCBI Taxonomy" id="558151"/>
    <lineage>
        <taxon>Bacteria</taxon>
        <taxon>Pseudomonadati</taxon>
        <taxon>Bacteroidota</taxon>
        <taxon>Flavobacteriia</taxon>
        <taxon>Flavobacteriales</taxon>
        <taxon>Weeksellaceae</taxon>
        <taxon>Chryseobacterium group</taxon>
        <taxon>Chryseobacterium</taxon>
    </lineage>
</organism>
<evidence type="ECO:0000313" key="2">
    <source>
        <dbReference type="Proteomes" id="UP000036261"/>
    </source>
</evidence>
<dbReference type="EMBL" id="LFND01000009">
    <property type="protein sequence ID" value="KMQ58451.1"/>
    <property type="molecule type" value="Genomic_DNA"/>
</dbReference>
<evidence type="ECO:0000313" key="1">
    <source>
        <dbReference type="EMBL" id="KMQ58451.1"/>
    </source>
</evidence>
<reference evidence="1 2" key="1">
    <citation type="journal article" date="2013" name="Int. J. Syst. Evol. Microbiol.">
        <title>Chryseobacterium angstadtii sp. nov., isolated from a newt tank.</title>
        <authorList>
            <person name="Kirk K.E."/>
            <person name="Hoffman J.A."/>
            <person name="Smith K.A."/>
            <person name="Strahan B.L."/>
            <person name="Failor K.C."/>
            <person name="Krebs J.E."/>
            <person name="Gale A.N."/>
            <person name="Do T.D."/>
            <person name="Sontag T.C."/>
            <person name="Batties A.M."/>
            <person name="Mistiszyn K."/>
            <person name="Newman J.D."/>
        </authorList>
    </citation>
    <scope>NUCLEOTIDE SEQUENCE [LARGE SCALE GENOMIC DNA]</scope>
    <source>
        <strain evidence="1 2">KM</strain>
    </source>
</reference>
<dbReference type="Proteomes" id="UP000036261">
    <property type="component" value="Unassembled WGS sequence"/>
</dbReference>
<comment type="caution">
    <text evidence="1">The sequence shown here is derived from an EMBL/GenBank/DDBJ whole genome shotgun (WGS) entry which is preliminary data.</text>
</comment>
<gene>
    <name evidence="1" type="ORF">ACM46_22380</name>
</gene>
<dbReference type="PATRIC" id="fig|558151.6.peg.4686"/>
<dbReference type="RefSeq" id="WP_048508893.1">
    <property type="nucleotide sequence ID" value="NZ_LFND01000009.1"/>
</dbReference>
<protein>
    <submittedName>
        <fullName evidence="1">Transposase</fullName>
    </submittedName>
</protein>
<dbReference type="AlphaFoldDB" id="A0A0J7HY23"/>